<evidence type="ECO:0000313" key="2">
    <source>
        <dbReference type="EMBL" id="GGF06404.1"/>
    </source>
</evidence>
<organism evidence="2 3">
    <name type="scientific">Chishuiella changwenlii</name>
    <dbReference type="NCBI Taxonomy" id="1434701"/>
    <lineage>
        <taxon>Bacteria</taxon>
        <taxon>Pseudomonadati</taxon>
        <taxon>Bacteroidota</taxon>
        <taxon>Flavobacteriia</taxon>
        <taxon>Flavobacteriales</taxon>
        <taxon>Weeksellaceae</taxon>
        <taxon>Chishuiella</taxon>
    </lineage>
</organism>
<sequence length="57" mass="6788">MFCAKTEIERNDTIDKKIVFIIVMFLIMIQISINPFSKRIKHYRTVVFNGRVDVIIE</sequence>
<gene>
    <name evidence="2" type="ORF">GCM10010984_24610</name>
</gene>
<evidence type="ECO:0000313" key="3">
    <source>
        <dbReference type="Proteomes" id="UP000650994"/>
    </source>
</evidence>
<dbReference type="Proteomes" id="UP000650994">
    <property type="component" value="Unassembled WGS sequence"/>
</dbReference>
<accession>A0ABQ1U1T7</accession>
<keyword evidence="3" id="KW-1185">Reference proteome</keyword>
<comment type="caution">
    <text evidence="2">The sequence shown here is derived from an EMBL/GenBank/DDBJ whole genome shotgun (WGS) entry which is preliminary data.</text>
</comment>
<reference evidence="3" key="1">
    <citation type="journal article" date="2019" name="Int. J. Syst. Evol. Microbiol.">
        <title>The Global Catalogue of Microorganisms (GCM) 10K type strain sequencing project: providing services to taxonomists for standard genome sequencing and annotation.</title>
        <authorList>
            <consortium name="The Broad Institute Genomics Platform"/>
            <consortium name="The Broad Institute Genome Sequencing Center for Infectious Disease"/>
            <person name="Wu L."/>
            <person name="Ma J."/>
        </authorList>
    </citation>
    <scope>NUCLEOTIDE SEQUENCE [LARGE SCALE GENOMIC DNA]</scope>
    <source>
        <strain evidence="3">CGMCC 1.12707</strain>
    </source>
</reference>
<keyword evidence="1" id="KW-0472">Membrane</keyword>
<proteinExistence type="predicted"/>
<feature type="transmembrane region" description="Helical" evidence="1">
    <location>
        <begin position="18"/>
        <end position="36"/>
    </location>
</feature>
<keyword evidence="1" id="KW-1133">Transmembrane helix</keyword>
<dbReference type="EMBL" id="BMFL01000017">
    <property type="protein sequence ID" value="GGF06404.1"/>
    <property type="molecule type" value="Genomic_DNA"/>
</dbReference>
<name>A0ABQ1U1T7_9FLAO</name>
<protein>
    <submittedName>
        <fullName evidence="2">Uncharacterized protein</fullName>
    </submittedName>
</protein>
<evidence type="ECO:0000256" key="1">
    <source>
        <dbReference type="SAM" id="Phobius"/>
    </source>
</evidence>
<keyword evidence="1" id="KW-0812">Transmembrane</keyword>